<dbReference type="EMBL" id="BKCP01009515">
    <property type="protein sequence ID" value="GER51080.1"/>
    <property type="molecule type" value="Genomic_DNA"/>
</dbReference>
<evidence type="ECO:0000313" key="2">
    <source>
        <dbReference type="Proteomes" id="UP000325081"/>
    </source>
</evidence>
<proteinExistence type="predicted"/>
<dbReference type="Proteomes" id="UP000325081">
    <property type="component" value="Unassembled WGS sequence"/>
</dbReference>
<organism evidence="1 2">
    <name type="scientific">Striga asiatica</name>
    <name type="common">Asiatic witchweed</name>
    <name type="synonym">Buchnera asiatica</name>
    <dbReference type="NCBI Taxonomy" id="4170"/>
    <lineage>
        <taxon>Eukaryota</taxon>
        <taxon>Viridiplantae</taxon>
        <taxon>Streptophyta</taxon>
        <taxon>Embryophyta</taxon>
        <taxon>Tracheophyta</taxon>
        <taxon>Spermatophyta</taxon>
        <taxon>Magnoliopsida</taxon>
        <taxon>eudicotyledons</taxon>
        <taxon>Gunneridae</taxon>
        <taxon>Pentapetalae</taxon>
        <taxon>asterids</taxon>
        <taxon>lamiids</taxon>
        <taxon>Lamiales</taxon>
        <taxon>Orobanchaceae</taxon>
        <taxon>Buchnereae</taxon>
        <taxon>Striga</taxon>
    </lineage>
</organism>
<protein>
    <submittedName>
        <fullName evidence="1">Actin related protein</fullName>
    </submittedName>
</protein>
<keyword evidence="2" id="KW-1185">Reference proteome</keyword>
<reference evidence="2" key="1">
    <citation type="journal article" date="2019" name="Curr. Biol.">
        <title>Genome Sequence of Striga asiatica Provides Insight into the Evolution of Plant Parasitism.</title>
        <authorList>
            <person name="Yoshida S."/>
            <person name="Kim S."/>
            <person name="Wafula E.K."/>
            <person name="Tanskanen J."/>
            <person name="Kim Y.M."/>
            <person name="Honaas L."/>
            <person name="Yang Z."/>
            <person name="Spallek T."/>
            <person name="Conn C.E."/>
            <person name="Ichihashi Y."/>
            <person name="Cheong K."/>
            <person name="Cui S."/>
            <person name="Der J.P."/>
            <person name="Gundlach H."/>
            <person name="Jiao Y."/>
            <person name="Hori C."/>
            <person name="Ishida J.K."/>
            <person name="Kasahara H."/>
            <person name="Kiba T."/>
            <person name="Kim M.S."/>
            <person name="Koo N."/>
            <person name="Laohavisit A."/>
            <person name="Lee Y.H."/>
            <person name="Lumba S."/>
            <person name="McCourt P."/>
            <person name="Mortimer J.C."/>
            <person name="Mutuku J.M."/>
            <person name="Nomura T."/>
            <person name="Sasaki-Sekimoto Y."/>
            <person name="Seto Y."/>
            <person name="Wang Y."/>
            <person name="Wakatake T."/>
            <person name="Sakakibara H."/>
            <person name="Demura T."/>
            <person name="Yamaguchi S."/>
            <person name="Yoneyama K."/>
            <person name="Manabe R.I."/>
            <person name="Nelson D.C."/>
            <person name="Schulman A.H."/>
            <person name="Timko M.P."/>
            <person name="dePamphilis C.W."/>
            <person name="Choi D."/>
            <person name="Shirasu K."/>
        </authorList>
    </citation>
    <scope>NUCLEOTIDE SEQUENCE [LARGE SCALE GENOMIC DNA]</scope>
    <source>
        <strain evidence="2">cv. UVA1</strain>
    </source>
</reference>
<accession>A0A5A7R074</accession>
<gene>
    <name evidence="1" type="ORF">STAS_28436</name>
</gene>
<name>A0A5A7R074_STRAF</name>
<comment type="caution">
    <text evidence="1">The sequence shown here is derived from an EMBL/GenBank/DDBJ whole genome shotgun (WGS) entry which is preliminary data.</text>
</comment>
<sequence>MVVLGVVKMPPRLSPGSHLLPLARRSSLLSPLARRSSLLSPLAPGLFQPFSQKFKFTKYLKQHRFRIPFHFSRSGAFAVFSTRCTNGGEVGCLTAKGLPGYTKSSVVLSAPTIAPSEVTASIDLVLIAAFPLALFRLIDAAVLPRLPGFTKRSVVLSAAVFVPPEITESPPLLLVGFFLLFTADSGTAAPWVSREVMWHSCQFRSLRSLITSFSVKRVSPDKPPSSNVERRRSIRSIVDIISTITA</sequence>
<dbReference type="AlphaFoldDB" id="A0A5A7R074"/>
<evidence type="ECO:0000313" key="1">
    <source>
        <dbReference type="EMBL" id="GER51080.1"/>
    </source>
</evidence>